<name>A0A8S9WWX7_APOLU</name>
<evidence type="ECO:0000256" key="3">
    <source>
        <dbReference type="SAM" id="SignalP"/>
    </source>
</evidence>
<reference evidence="4" key="1">
    <citation type="journal article" date="2021" name="Mol. Ecol. Resour.">
        <title>Apolygus lucorum genome provides insights into omnivorousness and mesophyll feeding.</title>
        <authorList>
            <person name="Liu Y."/>
            <person name="Liu H."/>
            <person name="Wang H."/>
            <person name="Huang T."/>
            <person name="Liu B."/>
            <person name="Yang B."/>
            <person name="Yin L."/>
            <person name="Li B."/>
            <person name="Zhang Y."/>
            <person name="Zhang S."/>
            <person name="Jiang F."/>
            <person name="Zhang X."/>
            <person name="Ren Y."/>
            <person name="Wang B."/>
            <person name="Wang S."/>
            <person name="Lu Y."/>
            <person name="Wu K."/>
            <person name="Fan W."/>
            <person name="Wang G."/>
        </authorList>
    </citation>
    <scope>NUCLEOTIDE SEQUENCE</scope>
    <source>
        <strain evidence="4">12Hb</strain>
    </source>
</reference>
<accession>A0A8S9WWX7</accession>
<comment type="caution">
    <text evidence="4">The sequence shown here is derived from an EMBL/GenBank/DDBJ whole genome shotgun (WGS) entry which is preliminary data.</text>
</comment>
<protein>
    <submittedName>
        <fullName evidence="4">Uncharacterized protein</fullName>
    </submittedName>
</protein>
<feature type="compositionally biased region" description="Basic and acidic residues" evidence="1">
    <location>
        <begin position="75"/>
        <end position="88"/>
    </location>
</feature>
<evidence type="ECO:0000313" key="4">
    <source>
        <dbReference type="EMBL" id="KAF6201440.1"/>
    </source>
</evidence>
<feature type="transmembrane region" description="Helical" evidence="2">
    <location>
        <begin position="107"/>
        <end position="130"/>
    </location>
</feature>
<feature type="compositionally biased region" description="Polar residues" evidence="1">
    <location>
        <begin position="63"/>
        <end position="74"/>
    </location>
</feature>
<dbReference type="EMBL" id="WIXP02000013">
    <property type="protein sequence ID" value="KAF6201440.1"/>
    <property type="molecule type" value="Genomic_DNA"/>
</dbReference>
<feature type="region of interest" description="Disordered" evidence="1">
    <location>
        <begin position="149"/>
        <end position="184"/>
    </location>
</feature>
<keyword evidence="2" id="KW-0472">Membrane</keyword>
<keyword evidence="2" id="KW-0812">Transmembrane</keyword>
<keyword evidence="3" id="KW-0732">Signal</keyword>
<dbReference type="AlphaFoldDB" id="A0A8S9WWX7"/>
<proteinExistence type="predicted"/>
<feature type="chain" id="PRO_5035726441" evidence="3">
    <location>
        <begin position="26"/>
        <end position="184"/>
    </location>
</feature>
<organism evidence="4 5">
    <name type="scientific">Apolygus lucorum</name>
    <name type="common">Small green plant bug</name>
    <name type="synonym">Lygocoris lucorum</name>
    <dbReference type="NCBI Taxonomy" id="248454"/>
    <lineage>
        <taxon>Eukaryota</taxon>
        <taxon>Metazoa</taxon>
        <taxon>Ecdysozoa</taxon>
        <taxon>Arthropoda</taxon>
        <taxon>Hexapoda</taxon>
        <taxon>Insecta</taxon>
        <taxon>Pterygota</taxon>
        <taxon>Neoptera</taxon>
        <taxon>Paraneoptera</taxon>
        <taxon>Hemiptera</taxon>
        <taxon>Heteroptera</taxon>
        <taxon>Panheteroptera</taxon>
        <taxon>Cimicomorpha</taxon>
        <taxon>Miridae</taxon>
        <taxon>Mirini</taxon>
        <taxon>Apolygus</taxon>
    </lineage>
</organism>
<feature type="compositionally biased region" description="Basic and acidic residues" evidence="1">
    <location>
        <begin position="149"/>
        <end position="160"/>
    </location>
</feature>
<evidence type="ECO:0000313" key="5">
    <source>
        <dbReference type="Proteomes" id="UP000466442"/>
    </source>
</evidence>
<gene>
    <name evidence="4" type="ORF">GE061_005889</name>
</gene>
<keyword evidence="5" id="KW-1185">Reference proteome</keyword>
<sequence>MTKLFVNAKRSAILVTVLSVIGSCAQNVTNANNNETTVTSSGENATLTVLEELEQSGQESDDITSSVSQRNRTTLKPDKNSTTDDGARTEATVSIEPLPDGVEFPPAAMLLIAGITCGVTVGMFLICYIATMMNLCICKFLMHECPSGRYKDDENKNEKSSKKKKGKGDDAKEMPAEEPPPPGP</sequence>
<feature type="signal peptide" evidence="3">
    <location>
        <begin position="1"/>
        <end position="25"/>
    </location>
</feature>
<dbReference type="PROSITE" id="PS51257">
    <property type="entry name" value="PROKAR_LIPOPROTEIN"/>
    <property type="match status" value="1"/>
</dbReference>
<evidence type="ECO:0000256" key="2">
    <source>
        <dbReference type="SAM" id="Phobius"/>
    </source>
</evidence>
<keyword evidence="2" id="KW-1133">Transmembrane helix</keyword>
<feature type="region of interest" description="Disordered" evidence="1">
    <location>
        <begin position="54"/>
        <end position="89"/>
    </location>
</feature>
<dbReference type="Proteomes" id="UP000466442">
    <property type="component" value="Unassembled WGS sequence"/>
</dbReference>
<evidence type="ECO:0000256" key="1">
    <source>
        <dbReference type="SAM" id="MobiDB-lite"/>
    </source>
</evidence>